<evidence type="ECO:0000313" key="4">
    <source>
        <dbReference type="EMBL" id="ABP72984.1"/>
    </source>
</evidence>
<gene>
    <name evidence="4" type="ordered locus">Rsph17025_4133</name>
</gene>
<feature type="transmembrane region" description="Helical" evidence="1">
    <location>
        <begin position="133"/>
        <end position="153"/>
    </location>
</feature>
<dbReference type="CDD" id="cd01948">
    <property type="entry name" value="EAL"/>
    <property type="match status" value="1"/>
</dbReference>
<feature type="transmembrane region" description="Helical" evidence="1">
    <location>
        <begin position="273"/>
        <end position="293"/>
    </location>
</feature>
<feature type="domain" description="EAL" evidence="2">
    <location>
        <begin position="626"/>
        <end position="875"/>
    </location>
</feature>
<evidence type="ECO:0000259" key="3">
    <source>
        <dbReference type="PROSITE" id="PS50887"/>
    </source>
</evidence>
<accession>A4X020</accession>
<dbReference type="CDD" id="cd01949">
    <property type="entry name" value="GGDEF"/>
    <property type="match status" value="1"/>
</dbReference>
<dbReference type="SMART" id="SM00091">
    <property type="entry name" value="PAS"/>
    <property type="match status" value="1"/>
</dbReference>
<evidence type="ECO:0000256" key="1">
    <source>
        <dbReference type="SAM" id="Phobius"/>
    </source>
</evidence>
<keyword evidence="1" id="KW-1133">Transmembrane helix</keyword>
<dbReference type="SUPFAM" id="SSF55073">
    <property type="entry name" value="Nucleotide cyclase"/>
    <property type="match status" value="1"/>
</dbReference>
<dbReference type="Pfam" id="PF00990">
    <property type="entry name" value="GGDEF"/>
    <property type="match status" value="1"/>
</dbReference>
<dbReference type="SMART" id="SM00052">
    <property type="entry name" value="EAL"/>
    <property type="match status" value="1"/>
</dbReference>
<dbReference type="InterPro" id="IPR000160">
    <property type="entry name" value="GGDEF_dom"/>
</dbReference>
<feature type="domain" description="GGDEF" evidence="3">
    <location>
        <begin position="486"/>
        <end position="617"/>
    </location>
</feature>
<feature type="transmembrane region" description="Helical" evidence="1">
    <location>
        <begin position="299"/>
        <end position="316"/>
    </location>
</feature>
<feature type="transmembrane region" description="Helical" evidence="1">
    <location>
        <begin position="12"/>
        <end position="32"/>
    </location>
</feature>
<dbReference type="PROSITE" id="PS50887">
    <property type="entry name" value="GGDEF"/>
    <property type="match status" value="1"/>
</dbReference>
<feature type="transmembrane region" description="Helical" evidence="1">
    <location>
        <begin position="196"/>
        <end position="216"/>
    </location>
</feature>
<sequence>MTREHGWRLARFACLVFALTAFWYGPALFGLSVESARIWFATAHLVGPLLAAALCVLAALRSEGGDRVVWFSFAAGSALYTGANALFVTNTLTGQAVAFPSLAEAAFFAMGGCFAFGMSKYSSRSLRITSVQIYNFLLIYCALFIACLFLLHFDIKHSVLGPAQTAVAYLYPALWFSVLAFGILSLIFFDHGKRSFPLFLLVIGIAAEAVADFWYVRAIMNGTYTPGGMTLLLWLSTTGLVALAAAEHLALIRRAGLTQSALRRRTDAGIAQAALPGIVIAIFMLSGSLSGAFGRNWEYVAFSSVLGLIFAAVAALREYAVIRSHEALRTEAEESREEVSLSRRRLAAVLESTSDAVVVFDRSMRVEYFNENAVSALEGVGAPGLGASFTEIFPETSFPGALVRFRSAQSRQEPMEYDALLSGPDRWLSINGYPSNGGLSIFFRDVTEQRTARERMAHLAHHDPMTGLANRMKFSEELQRCVSLETPVSVLLIDLDNFKDMNDTLGHPLGDAVLVEIGRRLQQLMRPGNLAARLGGDEFAMLIFGQQDRIALGAIAERVLARISAPIALPNQTVRVTASMGIAMDDVANRAELVRTADIALYEAKRDNRGTYRFFDGAMEIRLRERTAIIADLTAALGNNEFVVHYQPLYELASHRICGFEALLRWTHPVRGLVSPEVFIPIAEDTGLIHQIGAWVLRTACTAAADWPADVRIAVNLSPRQFRDLGLPTMVARVLEETGLRPNRLELEVTEAALLDDSGSNLDIFAQLNRMGIRIALDDFGTGYSALSYLQKFPFAKLKIDRSFITGLPDSESSMAIVSAICSMAHALSIRVTAEGVETRDQFDWLQTRCNEIQGYLISRPVPAGRIPDLLAGKR</sequence>
<dbReference type="Pfam" id="PF00563">
    <property type="entry name" value="EAL"/>
    <property type="match status" value="1"/>
</dbReference>
<dbReference type="PANTHER" id="PTHR44757:SF2">
    <property type="entry name" value="BIOFILM ARCHITECTURE MAINTENANCE PROTEIN MBAA"/>
    <property type="match status" value="1"/>
</dbReference>
<organism evidence="4">
    <name type="scientific">Cereibacter sphaeroides (strain ATCC 17025 / ATH 2.4.3)</name>
    <name type="common">Rhodobacter sphaeroides</name>
    <dbReference type="NCBI Taxonomy" id="349102"/>
    <lineage>
        <taxon>Bacteria</taxon>
        <taxon>Pseudomonadati</taxon>
        <taxon>Pseudomonadota</taxon>
        <taxon>Alphaproteobacteria</taxon>
        <taxon>Rhodobacterales</taxon>
        <taxon>Paracoccaceae</taxon>
        <taxon>Cereibacter</taxon>
    </lineage>
</organism>
<feature type="transmembrane region" description="Helical" evidence="1">
    <location>
        <begin position="168"/>
        <end position="189"/>
    </location>
</feature>
<dbReference type="BioCyc" id="RSPH349102:G1G8M-4265-MONOMER"/>
<feature type="transmembrane region" description="Helical" evidence="1">
    <location>
        <begin position="38"/>
        <end position="60"/>
    </location>
</feature>
<name>A4X020_CERS5</name>
<dbReference type="InterPro" id="IPR052155">
    <property type="entry name" value="Biofilm_reg_signaling"/>
</dbReference>
<dbReference type="InterPro" id="IPR000014">
    <property type="entry name" value="PAS"/>
</dbReference>
<dbReference type="Gene3D" id="3.30.70.270">
    <property type="match status" value="1"/>
</dbReference>
<keyword evidence="4" id="KW-0614">Plasmid</keyword>
<feature type="transmembrane region" description="Helical" evidence="1">
    <location>
        <begin position="67"/>
        <end position="87"/>
    </location>
</feature>
<feature type="transmembrane region" description="Helical" evidence="1">
    <location>
        <begin position="231"/>
        <end position="252"/>
    </location>
</feature>
<dbReference type="InterPro" id="IPR013656">
    <property type="entry name" value="PAS_4"/>
</dbReference>
<dbReference type="Gene3D" id="3.30.450.20">
    <property type="entry name" value="PAS domain"/>
    <property type="match status" value="1"/>
</dbReference>
<dbReference type="InterPro" id="IPR035965">
    <property type="entry name" value="PAS-like_dom_sf"/>
</dbReference>
<dbReference type="EMBL" id="CP000663">
    <property type="protein sequence ID" value="ABP72984.1"/>
    <property type="molecule type" value="Genomic_DNA"/>
</dbReference>
<dbReference type="InterPro" id="IPR029787">
    <property type="entry name" value="Nucleotide_cyclase"/>
</dbReference>
<dbReference type="AlphaFoldDB" id="A4X020"/>
<keyword evidence="1" id="KW-0812">Transmembrane</keyword>
<dbReference type="PANTHER" id="PTHR44757">
    <property type="entry name" value="DIGUANYLATE CYCLASE DGCP"/>
    <property type="match status" value="1"/>
</dbReference>
<keyword evidence="1" id="KW-0472">Membrane</keyword>
<dbReference type="InterPro" id="IPR035919">
    <property type="entry name" value="EAL_sf"/>
</dbReference>
<dbReference type="Gene3D" id="3.20.20.450">
    <property type="entry name" value="EAL domain"/>
    <property type="match status" value="1"/>
</dbReference>
<dbReference type="InterPro" id="IPR001633">
    <property type="entry name" value="EAL_dom"/>
</dbReference>
<dbReference type="HOGENOM" id="CLU_000445_129_3_5"/>
<geneLocation type="plasmid" evidence="4">
    <name>pRSPA02</name>
</geneLocation>
<dbReference type="SUPFAM" id="SSF141868">
    <property type="entry name" value="EAL domain-like"/>
    <property type="match status" value="1"/>
</dbReference>
<reference evidence="4" key="1">
    <citation type="submission" date="2007-04" db="EMBL/GenBank/DDBJ databases">
        <title>Complete sequence of plasmid pRSPA02 of Rhodobacter sphaeroides ATCC 17025.</title>
        <authorList>
            <consortium name="US DOE Joint Genome Institute"/>
            <person name="Copeland A."/>
            <person name="Lucas S."/>
            <person name="Lapidus A."/>
            <person name="Barry K."/>
            <person name="Detter J.C."/>
            <person name="Glavina del Rio T."/>
            <person name="Hammon N."/>
            <person name="Israni S."/>
            <person name="Dalin E."/>
            <person name="Tice H."/>
            <person name="Pitluck S."/>
            <person name="Chertkov O."/>
            <person name="Brettin T."/>
            <person name="Bruce D."/>
            <person name="Han C."/>
            <person name="Schmutz J."/>
            <person name="Larimer F."/>
            <person name="Land M."/>
            <person name="Hauser L."/>
            <person name="Kyrpides N."/>
            <person name="Kim E."/>
            <person name="Richardson P."/>
            <person name="Mackenzie C."/>
            <person name="Choudhary M."/>
            <person name="Donohue T.J."/>
            <person name="Kaplan S."/>
        </authorList>
    </citation>
    <scope>NUCLEOTIDE SEQUENCE [LARGE SCALE GENOMIC DNA]</scope>
    <source>
        <strain evidence="4">ATCC 17025</strain>
        <plasmid evidence="4">pRSPA02</plasmid>
    </source>
</reference>
<proteinExistence type="predicted"/>
<evidence type="ECO:0000259" key="2">
    <source>
        <dbReference type="PROSITE" id="PS50883"/>
    </source>
</evidence>
<dbReference type="KEGG" id="rsq:Rsph17025_4133"/>
<dbReference type="SUPFAM" id="SSF55785">
    <property type="entry name" value="PYP-like sensor domain (PAS domain)"/>
    <property type="match status" value="1"/>
</dbReference>
<dbReference type="InterPro" id="IPR043128">
    <property type="entry name" value="Rev_trsase/Diguanyl_cyclase"/>
</dbReference>
<protein>
    <submittedName>
        <fullName evidence="4">Diguanylate cyclase/phosphodiesterase</fullName>
    </submittedName>
</protein>
<feature type="transmembrane region" description="Helical" evidence="1">
    <location>
        <begin position="99"/>
        <end position="121"/>
    </location>
</feature>
<dbReference type="SMART" id="SM00267">
    <property type="entry name" value="GGDEF"/>
    <property type="match status" value="1"/>
</dbReference>
<dbReference type="PROSITE" id="PS50883">
    <property type="entry name" value="EAL"/>
    <property type="match status" value="1"/>
</dbReference>
<dbReference type="NCBIfam" id="TIGR00254">
    <property type="entry name" value="GGDEF"/>
    <property type="match status" value="1"/>
</dbReference>
<dbReference type="Pfam" id="PF08448">
    <property type="entry name" value="PAS_4"/>
    <property type="match status" value="1"/>
</dbReference>